<reference evidence="1 2" key="1">
    <citation type="journal article" date="2021" name="BMC Genomics">
        <title>Datura genome reveals duplications of psychoactive alkaloid biosynthetic genes and high mutation rate following tissue culture.</title>
        <authorList>
            <person name="Rajewski A."/>
            <person name="Carter-House D."/>
            <person name="Stajich J."/>
            <person name="Litt A."/>
        </authorList>
    </citation>
    <scope>NUCLEOTIDE SEQUENCE [LARGE SCALE GENOMIC DNA]</scope>
    <source>
        <strain evidence="1">AR-01</strain>
    </source>
</reference>
<dbReference type="Proteomes" id="UP000823775">
    <property type="component" value="Unassembled WGS sequence"/>
</dbReference>
<evidence type="ECO:0000313" key="1">
    <source>
        <dbReference type="EMBL" id="MCD7454234.1"/>
    </source>
</evidence>
<proteinExistence type="predicted"/>
<evidence type="ECO:0000313" key="2">
    <source>
        <dbReference type="Proteomes" id="UP000823775"/>
    </source>
</evidence>
<accession>A0ABS8S5F0</accession>
<protein>
    <submittedName>
        <fullName evidence="1">Uncharacterized protein</fullName>
    </submittedName>
</protein>
<comment type="caution">
    <text evidence="1">The sequence shown here is derived from an EMBL/GenBank/DDBJ whole genome shotgun (WGS) entry which is preliminary data.</text>
</comment>
<keyword evidence="2" id="KW-1185">Reference proteome</keyword>
<name>A0ABS8S5F0_DATST</name>
<dbReference type="EMBL" id="JACEIK010000292">
    <property type="protein sequence ID" value="MCD7454234.1"/>
    <property type="molecule type" value="Genomic_DNA"/>
</dbReference>
<gene>
    <name evidence="1" type="ORF">HAX54_024020</name>
</gene>
<organism evidence="1 2">
    <name type="scientific">Datura stramonium</name>
    <name type="common">Jimsonweed</name>
    <name type="synonym">Common thornapple</name>
    <dbReference type="NCBI Taxonomy" id="4076"/>
    <lineage>
        <taxon>Eukaryota</taxon>
        <taxon>Viridiplantae</taxon>
        <taxon>Streptophyta</taxon>
        <taxon>Embryophyta</taxon>
        <taxon>Tracheophyta</taxon>
        <taxon>Spermatophyta</taxon>
        <taxon>Magnoliopsida</taxon>
        <taxon>eudicotyledons</taxon>
        <taxon>Gunneridae</taxon>
        <taxon>Pentapetalae</taxon>
        <taxon>asterids</taxon>
        <taxon>lamiids</taxon>
        <taxon>Solanales</taxon>
        <taxon>Solanaceae</taxon>
        <taxon>Solanoideae</taxon>
        <taxon>Datureae</taxon>
        <taxon>Datura</taxon>
    </lineage>
</organism>
<sequence length="137" mass="15136">MKGRRERRGFHNCSPVAVCGAGEVCFSPENMKSQWLTVAERRTKRKAMAVYFARLVGVGGGSERIVRGEKKKGELREEGLRLVFAARLVGGFIGVVVRLPEDDPVVGKGKWRRGVEGCGGLVVIERENESISFRIFG</sequence>